<evidence type="ECO:0000256" key="1">
    <source>
        <dbReference type="ARBA" id="ARBA00010552"/>
    </source>
</evidence>
<dbReference type="Proteomes" id="UP000294344">
    <property type="component" value="Chromosome"/>
</dbReference>
<evidence type="ECO:0000313" key="3">
    <source>
        <dbReference type="Proteomes" id="UP000294344"/>
    </source>
</evidence>
<dbReference type="RefSeq" id="WP_154029284.1">
    <property type="nucleotide sequence ID" value="NZ_LR217710.1"/>
</dbReference>
<dbReference type="PANTHER" id="PTHR11803:SF39">
    <property type="entry name" value="2-IMINOBUTANOATE_2-IMINOPROPANOATE DEAMINASE"/>
    <property type="match status" value="1"/>
</dbReference>
<dbReference type="EC" id="3.5.99.10" evidence="2"/>
<dbReference type="OrthoDB" id="9803101at2"/>
<evidence type="ECO:0000313" key="2">
    <source>
        <dbReference type="EMBL" id="VFP81523.1"/>
    </source>
</evidence>
<comment type="similarity">
    <text evidence="1">Belongs to the RutC family.</text>
</comment>
<dbReference type="AlphaFoldDB" id="A0A451D6X0"/>
<dbReference type="NCBIfam" id="TIGR00004">
    <property type="entry name" value="Rid family detoxifying hydrolase"/>
    <property type="match status" value="1"/>
</dbReference>
<dbReference type="InterPro" id="IPR006056">
    <property type="entry name" value="RidA"/>
</dbReference>
<sequence length="125" mass="14524">MLKEKNISNKIFGPYSPIFQINNLFFISGQIPVDKNTGIIPKKIHEQIDLILMNIYFLLKDYKLKIRNIVKTTIFTTKMDKLKEINLSYKKFFDKYTDKYPARSCIGVSELPKKVSVEIEAIAST</sequence>
<dbReference type="GO" id="GO:0005829">
    <property type="term" value="C:cytosol"/>
    <property type="evidence" value="ECO:0007669"/>
    <property type="project" value="TreeGrafter"/>
</dbReference>
<gene>
    <name evidence="2" type="primary">ridA</name>
    <name evidence="2" type="ORF">BUCICURV3402_236</name>
</gene>
<dbReference type="Pfam" id="PF01042">
    <property type="entry name" value="Ribonuc_L-PSP"/>
    <property type="match status" value="1"/>
</dbReference>
<name>A0A451D6X0_9GAMM</name>
<dbReference type="Gene3D" id="3.30.1330.40">
    <property type="entry name" value="RutC-like"/>
    <property type="match status" value="1"/>
</dbReference>
<keyword evidence="2" id="KW-0378">Hydrolase</keyword>
<dbReference type="GO" id="GO:0120241">
    <property type="term" value="F:2-iminobutanoate/2-iminopropanoate deaminase"/>
    <property type="evidence" value="ECO:0007669"/>
    <property type="project" value="UniProtKB-EC"/>
</dbReference>
<reference evidence="2 3" key="1">
    <citation type="submission" date="2019-02" db="EMBL/GenBank/DDBJ databases">
        <authorList>
            <person name="Manzano-Marin A."/>
            <person name="Manzano-Marin A."/>
        </authorList>
    </citation>
    <scope>NUCLEOTIDE SEQUENCE [LARGE SCALE GENOMIC DNA]</scope>
    <source>
        <strain evidence="2 3">BuCicurvipes</strain>
    </source>
</reference>
<organism evidence="2 3">
    <name type="scientific">Buchnera aphidicola</name>
    <name type="common">Cinara curvipes</name>
    <dbReference type="NCBI Taxonomy" id="2518975"/>
    <lineage>
        <taxon>Bacteria</taxon>
        <taxon>Pseudomonadati</taxon>
        <taxon>Pseudomonadota</taxon>
        <taxon>Gammaproteobacteria</taxon>
        <taxon>Enterobacterales</taxon>
        <taxon>Erwiniaceae</taxon>
        <taxon>Buchnera</taxon>
    </lineage>
</organism>
<protein>
    <submittedName>
        <fullName evidence="2">2-iminobutanoate/2-iminopropanoate deaminase</fullName>
        <ecNumber evidence="2">3.5.99.10</ecNumber>
    </submittedName>
</protein>
<dbReference type="PROSITE" id="PS01094">
    <property type="entry name" value="UPF0076"/>
    <property type="match status" value="1"/>
</dbReference>
<accession>A0A451D6X0</accession>
<dbReference type="EMBL" id="LR217710">
    <property type="protein sequence ID" value="VFP81523.1"/>
    <property type="molecule type" value="Genomic_DNA"/>
</dbReference>
<dbReference type="InterPro" id="IPR006175">
    <property type="entry name" value="YjgF/YER057c/UK114"/>
</dbReference>
<dbReference type="SUPFAM" id="SSF55298">
    <property type="entry name" value="YjgF-like"/>
    <property type="match status" value="1"/>
</dbReference>
<proteinExistence type="inferred from homology"/>
<dbReference type="FunFam" id="3.30.1330.40:FF:000001">
    <property type="entry name" value="L-PSP family endoribonuclease"/>
    <property type="match status" value="1"/>
</dbReference>
<dbReference type="PANTHER" id="PTHR11803">
    <property type="entry name" value="2-IMINOBUTANOATE/2-IMINOPROPANOATE DEAMINASE RIDA"/>
    <property type="match status" value="1"/>
</dbReference>
<dbReference type="InterPro" id="IPR035959">
    <property type="entry name" value="RutC-like_sf"/>
</dbReference>
<dbReference type="InterPro" id="IPR019897">
    <property type="entry name" value="RidA_CS"/>
</dbReference>
<dbReference type="CDD" id="cd00448">
    <property type="entry name" value="YjgF_YER057c_UK114_family"/>
    <property type="match status" value="1"/>
</dbReference>